<feature type="region of interest" description="Disordered" evidence="1">
    <location>
        <begin position="1"/>
        <end position="29"/>
    </location>
</feature>
<comment type="caution">
    <text evidence="2">The sequence shown here is derived from an EMBL/GenBank/DDBJ whole genome shotgun (WGS) entry which is preliminary data.</text>
</comment>
<name>A0A4U1JLI5_RHOCA</name>
<feature type="region of interest" description="Disordered" evidence="1">
    <location>
        <begin position="41"/>
        <end position="75"/>
    </location>
</feature>
<proteinExistence type="predicted"/>
<evidence type="ECO:0000313" key="3">
    <source>
        <dbReference type="Proteomes" id="UP000310597"/>
    </source>
</evidence>
<evidence type="ECO:0000256" key="1">
    <source>
        <dbReference type="SAM" id="MobiDB-lite"/>
    </source>
</evidence>
<protein>
    <submittedName>
        <fullName evidence="2">Uncharacterized protein</fullName>
    </submittedName>
</protein>
<feature type="compositionally biased region" description="Acidic residues" evidence="1">
    <location>
        <begin position="1"/>
        <end position="10"/>
    </location>
</feature>
<evidence type="ECO:0000313" key="2">
    <source>
        <dbReference type="EMBL" id="TKD14467.1"/>
    </source>
</evidence>
<gene>
    <name evidence="2" type="ORF">FBT96_18255</name>
</gene>
<dbReference type="EMBL" id="SWJZ01000102">
    <property type="protein sequence ID" value="TKD14467.1"/>
    <property type="molecule type" value="Genomic_DNA"/>
</dbReference>
<dbReference type="RefSeq" id="WP_136909202.1">
    <property type="nucleotide sequence ID" value="NZ_SWJZ01000102.1"/>
</dbReference>
<dbReference type="OrthoDB" id="8482286at2"/>
<organism evidence="2 3">
    <name type="scientific">Rhodobacter capsulatus</name>
    <name type="common">Rhodopseudomonas capsulata</name>
    <dbReference type="NCBI Taxonomy" id="1061"/>
    <lineage>
        <taxon>Bacteria</taxon>
        <taxon>Pseudomonadati</taxon>
        <taxon>Pseudomonadota</taxon>
        <taxon>Alphaproteobacteria</taxon>
        <taxon>Rhodobacterales</taxon>
        <taxon>Rhodobacter group</taxon>
        <taxon>Rhodobacter</taxon>
    </lineage>
</organism>
<accession>A0A4U1JLI5</accession>
<reference evidence="2 3" key="1">
    <citation type="submission" date="2019-04" db="EMBL/GenBank/DDBJ databases">
        <title>Draft Whole-Genome sequence of the purple photosynthetic bacterium Rhodobacter capsulatus SP108 with an indigenous class A beta-lactamase.</title>
        <authorList>
            <person name="Robertson S."/>
            <person name="Meyer T.E."/>
            <person name="Kyndt J.A."/>
        </authorList>
    </citation>
    <scope>NUCLEOTIDE SEQUENCE [LARGE SCALE GENOMIC DNA]</scope>
    <source>
        <strain evidence="2 3">SP108</strain>
    </source>
</reference>
<dbReference type="Proteomes" id="UP000310597">
    <property type="component" value="Unassembled WGS sequence"/>
</dbReference>
<dbReference type="AlphaFoldDB" id="A0A4U1JLI5"/>
<sequence length="164" mass="16768">MSKRDDDDDGREPRQGQGPGFGAAPPVGWYYFGPEPPWGAGCAPGWGPQAGPGPAAGFQGGAQLGPQPQPQPDNRDLMQAFDRLARGDVSAETLGMLFNLRDRDFWKGAVAGSAVALALANLPALKAMFAGLAAQGFGMNGMGGMAGMGAPPTAAKPTPTAEEN</sequence>